<dbReference type="EMBL" id="JN712910">
    <property type="protein sequence ID" value="AEZ50573.1"/>
    <property type="molecule type" value="Genomic_DNA"/>
</dbReference>
<evidence type="ECO:0000313" key="1">
    <source>
        <dbReference type="EMBL" id="AEZ50573.1"/>
    </source>
</evidence>
<organism evidence="1 2">
    <name type="scientific">Bacillus phage BCD7</name>
    <dbReference type="NCBI Taxonomy" id="1136534"/>
    <lineage>
        <taxon>Viruses</taxon>
        <taxon>Duplodnaviria</taxon>
        <taxon>Heunggongvirae</taxon>
        <taxon>Uroviricota</taxon>
        <taxon>Caudoviricetes</taxon>
        <taxon>Becedseptimavirus</taxon>
        <taxon>Becedseptimavirus BCD7</taxon>
    </lineage>
</organism>
<accession>J9PU05</accession>
<gene>
    <name evidence="1" type="ORF">BCD7_0126</name>
</gene>
<dbReference type="Proteomes" id="UP000006298">
    <property type="component" value="Segment"/>
</dbReference>
<keyword evidence="2" id="KW-1185">Reference proteome</keyword>
<sequence length="109" mass="13042">MMEKIRNIFNFRNINRKIKPEEGKVTIETYNRGDILMYSHGDDRGNFIGYVPVSIISLDRVEFDNGRIVYCARNLRTSNQCYPRDSELMTMEQFHEDLERMRKRAEGMR</sequence>
<reference evidence="1 2" key="1">
    <citation type="submission" date="2011-09" db="EMBL/GenBank/DDBJ databases">
        <title>Complete Genome Sequence of Bacillus cereus Bacteriophage BCD7.</title>
        <authorList>
            <person name="Lee J.-H."/>
            <person name="Shin H."/>
            <person name="Son B."/>
            <person name="Ryu S."/>
        </authorList>
    </citation>
    <scope>NUCLEOTIDE SEQUENCE [LARGE SCALE GENOMIC DNA]</scope>
</reference>
<dbReference type="RefSeq" id="YP_007005977.1">
    <property type="nucleotide sequence ID" value="NC_019515.1"/>
</dbReference>
<evidence type="ECO:0000313" key="2">
    <source>
        <dbReference type="Proteomes" id="UP000006298"/>
    </source>
</evidence>
<dbReference type="GeneID" id="14011645"/>
<proteinExistence type="predicted"/>
<protein>
    <submittedName>
        <fullName evidence="1">Uncharacterized protein</fullName>
    </submittedName>
</protein>
<dbReference type="KEGG" id="vg:14011645"/>
<name>J9PU05_9CAUD</name>